<keyword evidence="4" id="KW-1185">Reference proteome</keyword>
<reference evidence="3 4" key="1">
    <citation type="submission" date="2018-06" db="EMBL/GenBank/DDBJ databases">
        <title>Genomic Encyclopedia of Type Strains, Phase III (KMG-III): the genomes of soil and plant-associated and newly described type strains.</title>
        <authorList>
            <person name="Whitman W."/>
        </authorList>
    </citation>
    <scope>NUCLEOTIDE SEQUENCE [LARGE SCALE GENOMIC DNA]</scope>
    <source>
        <strain evidence="3 4">CGMCC 1.12398</strain>
    </source>
</reference>
<dbReference type="Pfam" id="PF19406">
    <property type="entry name" value="PKD_5"/>
    <property type="match status" value="1"/>
</dbReference>
<organism evidence="3 4">
    <name type="scientific">Flavobacterium aquaticum</name>
    <dbReference type="NCBI Taxonomy" id="1236486"/>
    <lineage>
        <taxon>Bacteria</taxon>
        <taxon>Pseudomonadati</taxon>
        <taxon>Bacteroidota</taxon>
        <taxon>Flavobacteriia</taxon>
        <taxon>Flavobacteriales</taxon>
        <taxon>Flavobacteriaceae</taxon>
        <taxon>Flavobacterium</taxon>
    </lineage>
</organism>
<accession>A0A327YNK3</accession>
<evidence type="ECO:0000259" key="2">
    <source>
        <dbReference type="Pfam" id="PF19406"/>
    </source>
</evidence>
<sequence>MKKLLLLFLLFSVSFTFAQSPDCASASAMCSGQGGPYNNTYTGTPGGNQTGYGPITGCGGSGSHGNNGSLGSTPRPAWFTFQIGQSGPIELNLQQFNNSGTGIDVDFALWGPFPNNNMSSICNNLSGFPGSTYTGPCNLVDASYSGTFDETVHIPNAVAGEVYLLLVTNFNGQQGTYTINQINETPSSGQISCEIVCGVTLGPDRILCGSATSVTLTANFLQAPTTPGSPVYSWYLNGVFQYTTTTNTTSVSQSGTWTVSVTRPGCSDIATDDVEVSLIGAINYNNIGPFSSPAGECDPIFNLNDYLDDLVAPSDPASFTFEFTDGVTGNVITDPANYTTNDDTTIIVVISAGPCQELTTFDLFVDCVVPACDIDLTSAPSTANQTICFGDPIVNITYETAGDATNVIVRDLPTGLSAVYSGDVLTISGIPTQTGTFGYEVETDGCSPNLILNGTITINSNPSFTSLTANGPICAGANAIFTLSGTAGADVFYSINGNPIQFVTLDTSGDGTVTVPGATVDITITLSEIVLGICDTNLTNTATVTISPTPAVPTITTTPPTCSADGFSTVTNYDGTLTYTFSPVGPTIDASGLISGMTLGTSYTLTAGNATCTSLASSPFTNVATLSVPVVPTISVTAPTCLADGFATITNYDGTLTYTFTPAGPTVGAGGLVSGMTFGTGYVVSAGNGSCSSVDSASFSVNSILPTPAVPTITATPPTCSADGFSTITNYDGTLTYTFTPAGPTVGAGGLISGMTVGTSYSVTASNATCTSASSASFTNLGILVTPVVPTISVTAPTCLADGFATITNYDGTLTYTFTPAGATVGAGGLVSGMTFGTGYVVSAGNGSCSSVDSASFSVNSILPTPAVPTITTTPPTCSADGFSTITNYDGTLTYTFTPAGPTVGAGGLISGMTVGTSYSVTASNATCTSASSASFTNLGILVTPVVPTVSVTAPTCLADGFATITNYDATLTYTFTPAGPTVGAGGLVSGMTFGTGYVVSAGNGSCSSANSTSFVISQQLPLPTIFSVTNNGPICLGSTATFTINATPNSQVAYSVDGNPVQNVAITASGVGIVNVAGVTASTTLTTVSVFDGVCTSNVALNSTVNLFANTTIVLVSAASTENQSRCADVTIDPIQYQVTGTATGVSVLGLPTGVTHSYNAATGLLTISGATNVAGLSSYSITTTGGCNPQATASGSITITQRPVLNYTVTTTVCDGSPLDFVLGSNMLGTTYTWSATLSNITGTYVTSGNESNINQIATLNNSETVGTITIKITPHANGCSGDESNPITIFVNPNPVVEAVAVADTSVCSATNGVNNVHVELSG</sequence>
<dbReference type="RefSeq" id="WP_317048048.1">
    <property type="nucleotide sequence ID" value="NZ_QLMI01000004.1"/>
</dbReference>
<comment type="caution">
    <text evidence="3">The sequence shown here is derived from an EMBL/GenBank/DDBJ whole genome shotgun (WGS) entry which is preliminary data.</text>
</comment>
<evidence type="ECO:0000313" key="3">
    <source>
        <dbReference type="EMBL" id="RAK22480.1"/>
    </source>
</evidence>
<evidence type="ECO:0000313" key="4">
    <source>
        <dbReference type="Proteomes" id="UP000249620"/>
    </source>
</evidence>
<feature type="chain" id="PRO_5016457278" description="PKD-like domain-containing protein" evidence="1">
    <location>
        <begin position="19"/>
        <end position="1326"/>
    </location>
</feature>
<feature type="domain" description="PKD-like" evidence="2">
    <location>
        <begin position="1214"/>
        <end position="1298"/>
    </location>
</feature>
<dbReference type="Proteomes" id="UP000249620">
    <property type="component" value="Unassembled WGS sequence"/>
</dbReference>
<feature type="signal peptide" evidence="1">
    <location>
        <begin position="1"/>
        <end position="18"/>
    </location>
</feature>
<keyword evidence="1" id="KW-0732">Signal</keyword>
<evidence type="ECO:0000256" key="1">
    <source>
        <dbReference type="SAM" id="SignalP"/>
    </source>
</evidence>
<dbReference type="EMBL" id="QLMI01000004">
    <property type="protein sequence ID" value="RAK22480.1"/>
    <property type="molecule type" value="Genomic_DNA"/>
</dbReference>
<protein>
    <recommendedName>
        <fullName evidence="2">PKD-like domain-containing protein</fullName>
    </recommendedName>
</protein>
<name>A0A327YNK3_9FLAO</name>
<feature type="non-terminal residue" evidence="3">
    <location>
        <position position="1326"/>
    </location>
</feature>
<gene>
    <name evidence="3" type="ORF">B0I03_1041</name>
</gene>
<dbReference type="InterPro" id="IPR045828">
    <property type="entry name" value="PKD_Bacteroidetes"/>
</dbReference>
<proteinExistence type="predicted"/>